<evidence type="ECO:0000256" key="5">
    <source>
        <dbReference type="ARBA" id="ARBA00022679"/>
    </source>
</evidence>
<comment type="caution">
    <text evidence="13">The sequence shown here is derived from an EMBL/GenBank/DDBJ whole genome shotgun (WGS) entry which is preliminary data.</text>
</comment>
<feature type="compositionally biased region" description="Low complexity" evidence="10">
    <location>
        <begin position="672"/>
        <end position="683"/>
    </location>
</feature>
<feature type="domain" description="NIT" evidence="12">
    <location>
        <begin position="49"/>
        <end position="300"/>
    </location>
</feature>
<evidence type="ECO:0000256" key="3">
    <source>
        <dbReference type="ARBA" id="ARBA00012438"/>
    </source>
</evidence>
<evidence type="ECO:0000256" key="10">
    <source>
        <dbReference type="SAM" id="MobiDB-lite"/>
    </source>
</evidence>
<evidence type="ECO:0000256" key="9">
    <source>
        <dbReference type="ARBA" id="ARBA00023012"/>
    </source>
</evidence>
<keyword evidence="7" id="KW-0418">Kinase</keyword>
<dbReference type="PANTHER" id="PTHR45436:SF5">
    <property type="entry name" value="SENSOR HISTIDINE KINASE TRCS"/>
    <property type="match status" value="1"/>
</dbReference>
<dbReference type="InterPro" id="IPR036890">
    <property type="entry name" value="HATPase_C_sf"/>
</dbReference>
<keyword evidence="14" id="KW-1185">Reference proteome</keyword>
<evidence type="ECO:0000259" key="12">
    <source>
        <dbReference type="PROSITE" id="PS50906"/>
    </source>
</evidence>
<evidence type="ECO:0000256" key="2">
    <source>
        <dbReference type="ARBA" id="ARBA00004370"/>
    </source>
</evidence>
<evidence type="ECO:0000313" key="14">
    <source>
        <dbReference type="Proteomes" id="UP001597260"/>
    </source>
</evidence>
<comment type="subcellular location">
    <subcellularLocation>
        <location evidence="2">Membrane</location>
    </subcellularLocation>
</comment>
<dbReference type="SUPFAM" id="SSF55874">
    <property type="entry name" value="ATPase domain of HSP90 chaperone/DNA topoisomerase II/histidine kinase"/>
    <property type="match status" value="1"/>
</dbReference>
<evidence type="ECO:0000313" key="13">
    <source>
        <dbReference type="EMBL" id="MFD1320372.1"/>
    </source>
</evidence>
<dbReference type="InterPro" id="IPR050428">
    <property type="entry name" value="TCS_sensor_his_kinase"/>
</dbReference>
<dbReference type="InterPro" id="IPR003594">
    <property type="entry name" value="HATPase_dom"/>
</dbReference>
<dbReference type="InterPro" id="IPR010910">
    <property type="entry name" value="Nitrate/nitrite_sensing_bac"/>
</dbReference>
<dbReference type="PROSITE" id="PS50109">
    <property type="entry name" value="HIS_KIN"/>
    <property type="match status" value="1"/>
</dbReference>
<gene>
    <name evidence="13" type="ORF">ACFQ4H_04615</name>
</gene>
<feature type="domain" description="Histidine kinase" evidence="11">
    <location>
        <begin position="517"/>
        <end position="622"/>
    </location>
</feature>
<keyword evidence="5" id="KW-0808">Transferase</keyword>
<name>A0ABW3Y9U0_9ACTN</name>
<sequence>MGSRSTNLRTKVVALLVSLAALWAFAAWVTLRDGLNLLWTGTYSTKISQPSQPLLLELQVERRMSVTYLGSPNAQRLEALNLQRERTDKVAREFQQSAQSWQTKLANSATLTRRISELITRLETLPATRKTVDDRGLDRAQAAKVFNDVTESMFRVYDAIGELDDDNIAADAALFIELYQARELMAQEDTLLAGALAAGRISSAELAQFAQLVGAQRFLSTNAVSRLPQTEQEHYRQLVESDAFRQLVTMEDRIIQSGQPGSKPPVEATDWNATADKVLTELQTLVRVGGDALVERAAPVAVWVIIRLVLAAGLGLLAVIASIVVSVTTARALVSQLQRLRDAAWRLADEQLPGVVARLGRGEKVDVATEAPPLSFGTDEIGQVGQAFNAVQETAIRTAVEQAELRRNVRDVFLSLARRTQALVHRQLTLLDAMERRETDAEELEDLFRIDHLATRMRRNAENLIVLSGSTPGRAWRRNVPMIDVVRGATAEVEDYTRVTVLPFGNVGLAGRAVSDVIHLIAELIENALSFSPPHTTVEVRGQMVANGYAIEIEDQGLGMSEEDLAAANEQIASQQEFNLANAARLGLFVVSRLTERHGIRAMLKESSYGGTTAVVLLPMSLVTEEPSGSWPTDPGSRPGGRLPATVAAGGNDVAQTTELPLVTGPVSGSGPAAQPRPTGTRPTPGPHPGPRQRTAATPDAGPPPPDTAQTPSGLPLRVRQANLAAPLRQTETPADEPTTDTDAPRPPEKIRQMMSSYQTGTLRGRSAAARLQDEETDVASAPVTENGPTSGARPVTD</sequence>
<feature type="compositionally biased region" description="Basic and acidic residues" evidence="10">
    <location>
        <begin position="743"/>
        <end position="752"/>
    </location>
</feature>
<dbReference type="SMART" id="SM00387">
    <property type="entry name" value="HATPase_c"/>
    <property type="match status" value="1"/>
</dbReference>
<feature type="region of interest" description="Disordered" evidence="10">
    <location>
        <begin position="625"/>
        <end position="648"/>
    </location>
</feature>
<proteinExistence type="predicted"/>
<dbReference type="InterPro" id="IPR003660">
    <property type="entry name" value="HAMP_dom"/>
</dbReference>
<keyword evidence="9" id="KW-0902">Two-component regulatory system</keyword>
<dbReference type="SMART" id="SM00304">
    <property type="entry name" value="HAMP"/>
    <property type="match status" value="1"/>
</dbReference>
<evidence type="ECO:0000256" key="4">
    <source>
        <dbReference type="ARBA" id="ARBA00022553"/>
    </source>
</evidence>
<keyword evidence="8" id="KW-1133">Transmembrane helix</keyword>
<dbReference type="RefSeq" id="WP_377567299.1">
    <property type="nucleotide sequence ID" value="NZ_JBHTMP010000004.1"/>
</dbReference>
<keyword evidence="8" id="KW-0472">Membrane</keyword>
<keyword evidence="4" id="KW-0597">Phosphoprotein</keyword>
<dbReference type="InterPro" id="IPR005467">
    <property type="entry name" value="His_kinase_dom"/>
</dbReference>
<dbReference type="Gene3D" id="3.30.565.10">
    <property type="entry name" value="Histidine kinase-like ATPase, C-terminal domain"/>
    <property type="match status" value="1"/>
</dbReference>
<evidence type="ECO:0000256" key="1">
    <source>
        <dbReference type="ARBA" id="ARBA00000085"/>
    </source>
</evidence>
<protein>
    <recommendedName>
        <fullName evidence="3">histidine kinase</fullName>
        <ecNumber evidence="3">2.7.13.3</ecNumber>
    </recommendedName>
</protein>
<dbReference type="InterPro" id="IPR013587">
    <property type="entry name" value="Nitrate/nitrite_sensing"/>
</dbReference>
<evidence type="ECO:0000256" key="8">
    <source>
        <dbReference type="ARBA" id="ARBA00022989"/>
    </source>
</evidence>
<dbReference type="Gene3D" id="6.10.340.10">
    <property type="match status" value="1"/>
</dbReference>
<organism evidence="13 14">
    <name type="scientific">Micromonospora sonneratiae</name>
    <dbReference type="NCBI Taxonomy" id="1184706"/>
    <lineage>
        <taxon>Bacteria</taxon>
        <taxon>Bacillati</taxon>
        <taxon>Actinomycetota</taxon>
        <taxon>Actinomycetes</taxon>
        <taxon>Micromonosporales</taxon>
        <taxon>Micromonosporaceae</taxon>
        <taxon>Micromonospora</taxon>
    </lineage>
</organism>
<dbReference type="Proteomes" id="UP001597260">
    <property type="component" value="Unassembled WGS sequence"/>
</dbReference>
<dbReference type="Pfam" id="PF02518">
    <property type="entry name" value="HATPase_c"/>
    <property type="match status" value="1"/>
</dbReference>
<comment type="catalytic activity">
    <reaction evidence="1">
        <text>ATP + protein L-histidine = ADP + protein N-phospho-L-histidine.</text>
        <dbReference type="EC" id="2.7.13.3"/>
    </reaction>
</comment>
<feature type="region of interest" description="Disordered" evidence="10">
    <location>
        <begin position="661"/>
        <end position="798"/>
    </location>
</feature>
<dbReference type="PANTHER" id="PTHR45436">
    <property type="entry name" value="SENSOR HISTIDINE KINASE YKOH"/>
    <property type="match status" value="1"/>
</dbReference>
<evidence type="ECO:0000256" key="6">
    <source>
        <dbReference type="ARBA" id="ARBA00022692"/>
    </source>
</evidence>
<dbReference type="EMBL" id="JBHTMP010000004">
    <property type="protein sequence ID" value="MFD1320372.1"/>
    <property type="molecule type" value="Genomic_DNA"/>
</dbReference>
<reference evidence="14" key="1">
    <citation type="journal article" date="2019" name="Int. J. Syst. Evol. Microbiol.">
        <title>The Global Catalogue of Microorganisms (GCM) 10K type strain sequencing project: providing services to taxonomists for standard genome sequencing and annotation.</title>
        <authorList>
            <consortium name="The Broad Institute Genomics Platform"/>
            <consortium name="The Broad Institute Genome Sequencing Center for Infectious Disease"/>
            <person name="Wu L."/>
            <person name="Ma J."/>
        </authorList>
    </citation>
    <scope>NUCLEOTIDE SEQUENCE [LARGE SCALE GENOMIC DNA]</scope>
    <source>
        <strain evidence="14">JCM 31037</strain>
    </source>
</reference>
<evidence type="ECO:0000256" key="7">
    <source>
        <dbReference type="ARBA" id="ARBA00022777"/>
    </source>
</evidence>
<dbReference type="Pfam" id="PF08376">
    <property type="entry name" value="NIT"/>
    <property type="match status" value="1"/>
</dbReference>
<accession>A0ABW3Y9U0</accession>
<evidence type="ECO:0000259" key="11">
    <source>
        <dbReference type="PROSITE" id="PS50109"/>
    </source>
</evidence>
<dbReference type="EC" id="2.7.13.3" evidence="3"/>
<dbReference type="PROSITE" id="PS50906">
    <property type="entry name" value="NIT"/>
    <property type="match status" value="1"/>
</dbReference>
<keyword evidence="6" id="KW-0812">Transmembrane</keyword>